<reference evidence="1 2" key="1">
    <citation type="journal article" date="2018" name="Nat. Ecol. Evol.">
        <title>Pezizomycetes genomes reveal the molecular basis of ectomycorrhizal truffle lifestyle.</title>
        <authorList>
            <person name="Murat C."/>
            <person name="Payen T."/>
            <person name="Noel B."/>
            <person name="Kuo A."/>
            <person name="Morin E."/>
            <person name="Chen J."/>
            <person name="Kohler A."/>
            <person name="Krizsan K."/>
            <person name="Balestrini R."/>
            <person name="Da Silva C."/>
            <person name="Montanini B."/>
            <person name="Hainaut M."/>
            <person name="Levati E."/>
            <person name="Barry K.W."/>
            <person name="Belfiori B."/>
            <person name="Cichocki N."/>
            <person name="Clum A."/>
            <person name="Dockter R.B."/>
            <person name="Fauchery L."/>
            <person name="Guy J."/>
            <person name="Iotti M."/>
            <person name="Le Tacon F."/>
            <person name="Lindquist E.A."/>
            <person name="Lipzen A."/>
            <person name="Malagnac F."/>
            <person name="Mello A."/>
            <person name="Molinier V."/>
            <person name="Miyauchi S."/>
            <person name="Poulain J."/>
            <person name="Riccioni C."/>
            <person name="Rubini A."/>
            <person name="Sitrit Y."/>
            <person name="Splivallo R."/>
            <person name="Traeger S."/>
            <person name="Wang M."/>
            <person name="Zifcakova L."/>
            <person name="Wipf D."/>
            <person name="Zambonelli A."/>
            <person name="Paolocci F."/>
            <person name="Nowrousian M."/>
            <person name="Ottonello S."/>
            <person name="Baldrian P."/>
            <person name="Spatafora J.W."/>
            <person name="Henrissat B."/>
            <person name="Nagy L.G."/>
            <person name="Aury J.M."/>
            <person name="Wincker P."/>
            <person name="Grigoriev I.V."/>
            <person name="Bonfante P."/>
            <person name="Martin F.M."/>
        </authorList>
    </citation>
    <scope>NUCLEOTIDE SEQUENCE [LARGE SCALE GENOMIC DNA]</scope>
    <source>
        <strain evidence="1 2">RN42</strain>
    </source>
</reference>
<dbReference type="Proteomes" id="UP000275078">
    <property type="component" value="Unassembled WGS sequence"/>
</dbReference>
<evidence type="ECO:0000313" key="1">
    <source>
        <dbReference type="EMBL" id="RPA86017.1"/>
    </source>
</evidence>
<proteinExistence type="predicted"/>
<dbReference type="EMBL" id="ML119651">
    <property type="protein sequence ID" value="RPA86017.1"/>
    <property type="molecule type" value="Genomic_DNA"/>
</dbReference>
<organism evidence="1 2">
    <name type="scientific">Ascobolus immersus RN42</name>
    <dbReference type="NCBI Taxonomy" id="1160509"/>
    <lineage>
        <taxon>Eukaryota</taxon>
        <taxon>Fungi</taxon>
        <taxon>Dikarya</taxon>
        <taxon>Ascomycota</taxon>
        <taxon>Pezizomycotina</taxon>
        <taxon>Pezizomycetes</taxon>
        <taxon>Pezizales</taxon>
        <taxon>Ascobolaceae</taxon>
        <taxon>Ascobolus</taxon>
    </lineage>
</organism>
<evidence type="ECO:0000313" key="2">
    <source>
        <dbReference type="Proteomes" id="UP000275078"/>
    </source>
</evidence>
<keyword evidence="2" id="KW-1185">Reference proteome</keyword>
<name>A0A3N4IKS3_ASCIM</name>
<dbReference type="AlphaFoldDB" id="A0A3N4IKS3"/>
<protein>
    <submittedName>
        <fullName evidence="1">Uncharacterized protein</fullName>
    </submittedName>
</protein>
<gene>
    <name evidence="1" type="ORF">BJ508DRAFT_373196</name>
</gene>
<sequence length="151" mass="16303">MATITPPSYFLSPSIHTLSTALPIPTPPASTPPTLYLTTRHDTTTRTPVLNIICSNTSTNAFHSATYFNDSTSSTEGVDIRWRYGSEEGGYMASRVPTDELVTPGGEGCCWISRRVVLDGGVYDLEGFKGRKDDVVVDSGDLWVTVGLQGL</sequence>
<accession>A0A3N4IKS3</accession>